<dbReference type="PANTHER" id="PTHR36205:SF4">
    <property type="match status" value="1"/>
</dbReference>
<dbReference type="EMBL" id="BLKC01000235">
    <property type="protein sequence ID" value="GFF59784.1"/>
    <property type="molecule type" value="Genomic_DNA"/>
</dbReference>
<sequence>MSVRMFIKDHYVILWPPWLRWRLRSVITSFLALAFVWIITFSARYRSSVTDGPDSEALQDAFQVEFGTAHDVRNEMYFTGGTLSLTSNDGQTTDPLTHPQPIVYDPYPAYNSQDWNRTWRDFPAPTFGSYDAMDLDDRVCADRFARYGAYGYGENETDEVPGFKKPSRVAWDTLQWGNLQQQCLERNWDRYSNESLETKYSNVYPFAIPQARPPRPPQKRAEAGSVPRLFPRSAVLVRIWHDMNWTENDKHYLRSLIMELSLGSGAEYEVFLMVHVKDLSLPIFSDSSTVEQIKATFIPAEFRDIVIFFNNKLLEAWYPNIEEHEPVYQHFQPVQYFSQMYPEFDYVWQLEMDSRNTGHVYHFFDKAVEFAKRQPRKYLWERNAYFYTPEAHGTWEEFTNMVGNTMAGRQSVWGPLPADEVEPVGPRPPVETPDLDDYEWGVGEEAEFITFLPIFDPEGTLWTFPDKIWNFQQGLDTPRRAAVITMSRSSRRLLTLMHEAQSRRGLGLVSEMTAASWCLHHGLKAVHVPHPIYLDGKWTGRELVDRFNPGEPEKINGGNDSIWNWNHLLDHIIYRSSYMFTTYTAEDLFRRWLGFKSDDGGGGKAYEAVHGRLCYPPIFLHTVKNTAEEKGPIKPVP</sequence>
<gene>
    <name evidence="2" type="ORF">IFM46972_11473</name>
</gene>
<name>A0A8H3SGF9_9EURO</name>
<keyword evidence="1" id="KW-0812">Transmembrane</keyword>
<proteinExistence type="predicted"/>
<organism evidence="2 3">
    <name type="scientific">Aspergillus udagawae</name>
    <dbReference type="NCBI Taxonomy" id="91492"/>
    <lineage>
        <taxon>Eukaryota</taxon>
        <taxon>Fungi</taxon>
        <taxon>Dikarya</taxon>
        <taxon>Ascomycota</taxon>
        <taxon>Pezizomycotina</taxon>
        <taxon>Eurotiomycetes</taxon>
        <taxon>Eurotiomycetidae</taxon>
        <taxon>Eurotiales</taxon>
        <taxon>Aspergillaceae</taxon>
        <taxon>Aspergillus</taxon>
        <taxon>Aspergillus subgen. Fumigati</taxon>
    </lineage>
</organism>
<protein>
    <submittedName>
        <fullName evidence="2">Uncharacterized protein</fullName>
    </submittedName>
</protein>
<reference evidence="2 3" key="1">
    <citation type="submission" date="2020-01" db="EMBL/GenBank/DDBJ databases">
        <title>Draft genome sequence of Aspergillus udagawae IFM 46972.</title>
        <authorList>
            <person name="Takahashi H."/>
            <person name="Yaguchi T."/>
        </authorList>
    </citation>
    <scope>NUCLEOTIDE SEQUENCE [LARGE SCALE GENOMIC DNA]</scope>
    <source>
        <strain evidence="2 3">IFM 46972</strain>
    </source>
</reference>
<feature type="transmembrane region" description="Helical" evidence="1">
    <location>
        <begin position="21"/>
        <end position="40"/>
    </location>
</feature>
<dbReference type="Proteomes" id="UP000465221">
    <property type="component" value="Unassembled WGS sequence"/>
</dbReference>
<dbReference type="Pfam" id="PF11885">
    <property type="entry name" value="DUF3405"/>
    <property type="match status" value="1"/>
</dbReference>
<accession>A0A8H3SGF9</accession>
<dbReference type="AlphaFoldDB" id="A0A8H3SGF9"/>
<evidence type="ECO:0000313" key="2">
    <source>
        <dbReference type="EMBL" id="GFF59784.1"/>
    </source>
</evidence>
<keyword evidence="1" id="KW-0472">Membrane</keyword>
<comment type="caution">
    <text evidence="2">The sequence shown here is derived from an EMBL/GenBank/DDBJ whole genome shotgun (WGS) entry which is preliminary data.</text>
</comment>
<dbReference type="PANTHER" id="PTHR36205">
    <property type="entry name" value="CHROMOSOME 19, WHOLE GENOME SHOTGUN SEQUENCE"/>
    <property type="match status" value="1"/>
</dbReference>
<evidence type="ECO:0000313" key="3">
    <source>
        <dbReference type="Proteomes" id="UP000465221"/>
    </source>
</evidence>
<keyword evidence="1" id="KW-1133">Transmembrane helix</keyword>
<evidence type="ECO:0000256" key="1">
    <source>
        <dbReference type="SAM" id="Phobius"/>
    </source>
</evidence>
<dbReference type="InterPro" id="IPR021822">
    <property type="entry name" value="DUF3405"/>
</dbReference>